<dbReference type="AlphaFoldDB" id="A0A1H2EM79"/>
<feature type="compositionally biased region" description="Basic and acidic residues" evidence="1">
    <location>
        <begin position="165"/>
        <end position="186"/>
    </location>
</feature>
<evidence type="ECO:0000256" key="1">
    <source>
        <dbReference type="SAM" id="MobiDB-lite"/>
    </source>
</evidence>
<proteinExistence type="predicted"/>
<protein>
    <submittedName>
        <fullName evidence="2">Uncharacterized protein</fullName>
    </submittedName>
</protein>
<gene>
    <name evidence="2" type="ORF">SAMN05216210_0831</name>
</gene>
<dbReference type="OrthoDB" id="6402943at2"/>
<evidence type="ECO:0000313" key="2">
    <source>
        <dbReference type="EMBL" id="SDT95868.1"/>
    </source>
</evidence>
<feature type="compositionally biased region" description="Low complexity" evidence="1">
    <location>
        <begin position="81"/>
        <end position="108"/>
    </location>
</feature>
<dbReference type="EMBL" id="LT629787">
    <property type="protein sequence ID" value="SDT95868.1"/>
    <property type="molecule type" value="Genomic_DNA"/>
</dbReference>
<feature type="region of interest" description="Disordered" evidence="1">
    <location>
        <begin position="163"/>
        <end position="186"/>
    </location>
</feature>
<evidence type="ECO:0000313" key="3">
    <source>
        <dbReference type="Proteomes" id="UP000243924"/>
    </source>
</evidence>
<dbReference type="STRING" id="1434072.SAMN05216210_0831"/>
<dbReference type="Proteomes" id="UP000243924">
    <property type="component" value="Chromosome I"/>
</dbReference>
<dbReference type="RefSeq" id="WP_092384416.1">
    <property type="nucleotide sequence ID" value="NZ_LT629787.1"/>
</dbReference>
<reference evidence="3" key="1">
    <citation type="submission" date="2016-10" db="EMBL/GenBank/DDBJ databases">
        <authorList>
            <person name="Varghese N."/>
            <person name="Submissions S."/>
        </authorList>
    </citation>
    <scope>NUCLEOTIDE SEQUENCE [LARGE SCALE GENOMIC DNA]</scope>
    <source>
        <strain evidence="3">CECT 8338</strain>
    </source>
</reference>
<organism evidence="2 3">
    <name type="scientific">Halopseudomonas salegens</name>
    <dbReference type="NCBI Taxonomy" id="1434072"/>
    <lineage>
        <taxon>Bacteria</taxon>
        <taxon>Pseudomonadati</taxon>
        <taxon>Pseudomonadota</taxon>
        <taxon>Gammaproteobacteria</taxon>
        <taxon>Pseudomonadales</taxon>
        <taxon>Pseudomonadaceae</taxon>
        <taxon>Halopseudomonas</taxon>
    </lineage>
</organism>
<keyword evidence="3" id="KW-1185">Reference proteome</keyword>
<feature type="region of interest" description="Disordered" evidence="1">
    <location>
        <begin position="80"/>
        <end position="110"/>
    </location>
</feature>
<sequence length="186" mass="19713">MAEFQVVFQGEIQAGVDAELARSAVGQLFQLSDGNLERLFSGKRIVIKQGLDAATADKYRQAIERAGAVCVVEPMASETDAAPTAKPASEAPASAESAEESAGTASKGSKLEPRDSFMAAFTEVDAPDYDIAPVGSDLQEQYRDYTPLDIDLAALSLAPVGSDMGEMKKDQTADVPDTSHLKLQDK</sequence>
<name>A0A1H2EM79_9GAMM</name>
<accession>A0A1H2EM79</accession>